<keyword evidence="8 10" id="KW-0804">Transcription</keyword>
<dbReference type="GO" id="GO:0000122">
    <property type="term" value="P:negative regulation of transcription by RNA polymerase II"/>
    <property type="evidence" value="ECO:0007669"/>
    <property type="project" value="EnsemblFungi"/>
</dbReference>
<dbReference type="GO" id="GO:0006334">
    <property type="term" value="P:nucleosome assembly"/>
    <property type="evidence" value="ECO:0007669"/>
    <property type="project" value="EnsemblFungi"/>
</dbReference>
<dbReference type="InterPro" id="IPR011494">
    <property type="entry name" value="HIRA-like_C"/>
</dbReference>
<dbReference type="InParanoid" id="A7TLU5"/>
<dbReference type="GO" id="GO:0000785">
    <property type="term" value="C:chromatin"/>
    <property type="evidence" value="ECO:0007669"/>
    <property type="project" value="TreeGrafter"/>
</dbReference>
<evidence type="ECO:0000256" key="3">
    <source>
        <dbReference type="ARBA" id="ARBA00022491"/>
    </source>
</evidence>
<keyword evidence="4 10" id="KW-0853">WD repeat</keyword>
<dbReference type="Gene3D" id="2.130.10.10">
    <property type="entry name" value="YVTN repeat-like/Quinoprotein amine dehydrogenase"/>
    <property type="match status" value="1"/>
</dbReference>
<dbReference type="GO" id="GO:0005829">
    <property type="term" value="C:cytosol"/>
    <property type="evidence" value="ECO:0007669"/>
    <property type="project" value="EnsemblFungi"/>
</dbReference>
<dbReference type="GO" id="GO:0003677">
    <property type="term" value="F:DNA binding"/>
    <property type="evidence" value="ECO:0007669"/>
    <property type="project" value="EnsemblFungi"/>
</dbReference>
<evidence type="ECO:0000256" key="8">
    <source>
        <dbReference type="ARBA" id="ARBA00023163"/>
    </source>
</evidence>
<dbReference type="eggNOG" id="KOG0973">
    <property type="taxonomic scope" value="Eukaryota"/>
</dbReference>
<comment type="similarity">
    <text evidence="2 10">Belongs to the WD repeat HIR1 family.</text>
</comment>
<dbReference type="GeneID" id="5544946"/>
<dbReference type="AlphaFoldDB" id="A7TLU5"/>
<dbReference type="Pfam" id="PF07569">
    <property type="entry name" value="Hira"/>
    <property type="match status" value="1"/>
</dbReference>
<dbReference type="GO" id="GO:0016480">
    <property type="term" value="P:negative regulation of transcription by RNA polymerase III"/>
    <property type="evidence" value="ECO:0007669"/>
    <property type="project" value="EnsemblFungi"/>
</dbReference>
<evidence type="ECO:0000256" key="4">
    <source>
        <dbReference type="ARBA" id="ARBA00022574"/>
    </source>
</evidence>
<dbReference type="STRING" id="436907.A7TLU5"/>
<feature type="region of interest" description="Disordered" evidence="11">
    <location>
        <begin position="501"/>
        <end position="520"/>
    </location>
</feature>
<organism evidence="14">
    <name type="scientific">Vanderwaltozyma polyspora (strain ATCC 22028 / DSM 70294 / BCRC 21397 / CBS 2163 / NBRC 10782 / NRRL Y-8283 / UCD 57-17)</name>
    <name type="common">Kluyveromyces polysporus</name>
    <dbReference type="NCBI Taxonomy" id="436907"/>
    <lineage>
        <taxon>Eukaryota</taxon>
        <taxon>Fungi</taxon>
        <taxon>Dikarya</taxon>
        <taxon>Ascomycota</taxon>
        <taxon>Saccharomycotina</taxon>
        <taxon>Saccharomycetes</taxon>
        <taxon>Saccharomycetales</taxon>
        <taxon>Saccharomycetaceae</taxon>
        <taxon>Vanderwaltozyma</taxon>
    </lineage>
</organism>
<evidence type="ECO:0000259" key="12">
    <source>
        <dbReference type="Pfam" id="PF07569"/>
    </source>
</evidence>
<dbReference type="InterPro" id="IPR015943">
    <property type="entry name" value="WD40/YVTN_repeat-like_dom_sf"/>
</dbReference>
<keyword evidence="5 10" id="KW-0677">Repeat</keyword>
<evidence type="ECO:0000256" key="11">
    <source>
        <dbReference type="SAM" id="MobiDB-lite"/>
    </source>
</evidence>
<keyword evidence="14" id="KW-1185">Reference proteome</keyword>
<feature type="compositionally biased region" description="Low complexity" evidence="11">
    <location>
        <begin position="445"/>
        <end position="454"/>
    </location>
</feature>
<dbReference type="OrthoDB" id="1741719at2759"/>
<dbReference type="InterPro" id="IPR031120">
    <property type="entry name" value="HIR1-like"/>
</dbReference>
<dbReference type="GO" id="GO:1905268">
    <property type="term" value="P:negative regulation of chromatin organization"/>
    <property type="evidence" value="ECO:0007669"/>
    <property type="project" value="EnsemblFungi"/>
</dbReference>
<keyword evidence="3 10" id="KW-0678">Repressor</keyword>
<dbReference type="FunCoup" id="A7TLU5">
    <property type="interactions" value="493"/>
</dbReference>
<dbReference type="PhylomeDB" id="A7TLU5"/>
<keyword evidence="9 10" id="KW-0539">Nucleus</keyword>
<dbReference type="GO" id="GO:0003714">
    <property type="term" value="F:transcription corepressor activity"/>
    <property type="evidence" value="ECO:0007669"/>
    <property type="project" value="EnsemblFungi"/>
</dbReference>
<evidence type="ECO:0000256" key="10">
    <source>
        <dbReference type="RuleBase" id="RU364014"/>
    </source>
</evidence>
<dbReference type="PANTHER" id="PTHR13831">
    <property type="entry name" value="MEMBER OF THE HIR1 FAMILY OF WD-REPEAT PROTEINS"/>
    <property type="match status" value="1"/>
</dbReference>
<comment type="subcellular location">
    <subcellularLocation>
        <location evidence="1 10">Nucleus</location>
    </subcellularLocation>
</comment>
<dbReference type="GO" id="GO:0000417">
    <property type="term" value="C:HIR complex"/>
    <property type="evidence" value="ECO:0007669"/>
    <property type="project" value="EnsemblFungi"/>
</dbReference>
<feature type="region of interest" description="Disordered" evidence="11">
    <location>
        <begin position="419"/>
        <end position="473"/>
    </location>
</feature>
<dbReference type="GO" id="GO:0005634">
    <property type="term" value="C:nucleus"/>
    <property type="evidence" value="ECO:0007669"/>
    <property type="project" value="UniProtKB-SubCell"/>
</dbReference>
<evidence type="ECO:0000256" key="9">
    <source>
        <dbReference type="ARBA" id="ARBA00023242"/>
    </source>
</evidence>
<dbReference type="KEGG" id="vpo:Kpol_526p40"/>
<comment type="function">
    <text evidence="10">Required for replication-independent chromatin assembly and for the periodic repression of histone gene transcription during the cell cycle.</text>
</comment>
<evidence type="ECO:0000256" key="6">
    <source>
        <dbReference type="ARBA" id="ARBA00022853"/>
    </source>
</evidence>
<evidence type="ECO:0000256" key="2">
    <source>
        <dbReference type="ARBA" id="ARBA00007306"/>
    </source>
</evidence>
<dbReference type="InterPro" id="IPR036322">
    <property type="entry name" value="WD40_repeat_dom_sf"/>
</dbReference>
<protein>
    <recommendedName>
        <fullName evidence="10">Protein HIR</fullName>
    </recommendedName>
</protein>
<keyword evidence="7 10" id="KW-0805">Transcription regulation</keyword>
<sequence length="923" mass="103688">MKLLKFPLGAENSSLNAIESVDNWLIIVDNECHVTVWDQRELIKAAFDQIKINDLSSKFKFNAYAGGMVVRLGVKNGGGGAGAGAGSDSNGNAKNGNKKDNDLKFVIGDKKYLFIGTDHKVFRYTDWIESVEELKIPVWEPVFECGVRSIITDIKLDKKLNILFIIMGNRNKIHLYDATTLVKLSDISLPENVKPITGVVDPMGKTFTVYGLDRSIIVYQVNERGKFKLLNKLTQFTQLYPLNYHIQMSPQADALPVLNSIKGASSTSTNSTILLDRNDNYKIITTLVTPPHIKTKVLKYSPMVYNKLNVKKNTRMVYNLLATSGAAEGTIMIWNTKRAKPLFNALKVSDTPINDMVWAADGMTLFAISNDNVLYNFAFQESDLGETLSLEEVQKLQQKNKQLPELVEEVKEEVVKKDVKKEVKKDTKTETKKELVKPDVKVEESSSVPASASPTPQPENGKQVPKTVKKKVKKKVQVQTTTPVVQSSTVEYNLTSYSVPKDLKRKPKEENGTELTNKKQKKDLEPMDFLDTGLLFPTVSFSRVRLATPKIRLSFEYSPTSNKNLVLDIKNGSGNEQKPTIITLTSNILDQSKVLFKDYIPKFVTLCSAGDSFWCCATEDGTIYVYSDSGKRILPPLILGVPCSFLEACSKYLLCLTSIGELYCWDIEAQKLFFPVNSIFPLLNPSLRYSEDILTRSENITLCSLTENGIPLITLSNGDGYLFDKDMETWLLVSDGWWAYGSQYWDMTNTTSLENPVASSTEKDSTSGANELMKVIKNDNKSIVNFIERKTNDELNRKGRAKNLQRFARAILMKEGFENIEEIVTLSHLENRILVTLRLNEAQEFTKLLIIYCIRLSELGYTDRLDDVLQWLYNDGDLESSKLAGKSRKELLKEVIGACADIRHIQRVTTSYASAIGLVDAEL</sequence>
<feature type="domain" description="Protein HIRA-like C-terminal" evidence="12">
    <location>
        <begin position="630"/>
        <end position="872"/>
    </location>
</feature>
<dbReference type="GO" id="GO:0140673">
    <property type="term" value="P:transcription elongation-coupled chromatin remodeling"/>
    <property type="evidence" value="ECO:0007669"/>
    <property type="project" value="EnsemblFungi"/>
</dbReference>
<evidence type="ECO:0000256" key="5">
    <source>
        <dbReference type="ARBA" id="ARBA00022737"/>
    </source>
</evidence>
<dbReference type="EMBL" id="DS480417">
    <property type="protein sequence ID" value="EDO16787.1"/>
    <property type="molecule type" value="Genomic_DNA"/>
</dbReference>
<dbReference type="SUPFAM" id="SSF50978">
    <property type="entry name" value="WD40 repeat-like"/>
    <property type="match status" value="2"/>
</dbReference>
<dbReference type="Proteomes" id="UP000000267">
    <property type="component" value="Unassembled WGS sequence"/>
</dbReference>
<accession>A7TLU5</accession>
<dbReference type="OMA" id="AWVHHDD"/>
<dbReference type="GO" id="GO:0031491">
    <property type="term" value="F:nucleosome binding"/>
    <property type="evidence" value="ECO:0007669"/>
    <property type="project" value="EnsemblFungi"/>
</dbReference>
<gene>
    <name evidence="13" type="ORF">Kpol_526p40</name>
</gene>
<dbReference type="HOGENOM" id="CLU_004372_1_0_1"/>
<evidence type="ECO:0000256" key="1">
    <source>
        <dbReference type="ARBA" id="ARBA00004123"/>
    </source>
</evidence>
<dbReference type="PANTHER" id="PTHR13831:SF1">
    <property type="entry name" value="PROTEIN HIR2"/>
    <property type="match status" value="1"/>
</dbReference>
<evidence type="ECO:0000313" key="14">
    <source>
        <dbReference type="Proteomes" id="UP000000267"/>
    </source>
</evidence>
<dbReference type="RefSeq" id="XP_001644645.1">
    <property type="nucleotide sequence ID" value="XM_001644595.1"/>
</dbReference>
<reference evidence="13 14" key="1">
    <citation type="journal article" date="2007" name="Proc. Natl. Acad. Sci. U.S.A.">
        <title>Independent sorting-out of thousands of duplicated gene pairs in two yeast species descended from a whole-genome duplication.</title>
        <authorList>
            <person name="Scannell D.R."/>
            <person name="Frank A.C."/>
            <person name="Conant G.C."/>
            <person name="Byrne K.P."/>
            <person name="Woolfit M."/>
            <person name="Wolfe K.H."/>
        </authorList>
    </citation>
    <scope>NUCLEOTIDE SEQUENCE [LARGE SCALE GENOMIC DNA]</scope>
    <source>
        <strain evidence="14">ATCC 22028 / DSM 70294 / BCRC 21397 / CBS 2163 / NBRC 10782 / NRRL Y-8283 / UCD 57-17</strain>
    </source>
</reference>
<name>A7TLU5_VANPO</name>
<evidence type="ECO:0000313" key="13">
    <source>
        <dbReference type="EMBL" id="EDO16787.1"/>
    </source>
</evidence>
<proteinExistence type="inferred from homology"/>
<keyword evidence="6 10" id="KW-0156">Chromatin regulator</keyword>
<evidence type="ECO:0000256" key="7">
    <source>
        <dbReference type="ARBA" id="ARBA00023015"/>
    </source>
</evidence>
<feature type="compositionally biased region" description="Basic and acidic residues" evidence="11">
    <location>
        <begin position="419"/>
        <end position="444"/>
    </location>
</feature>